<dbReference type="eggNOG" id="COG1643">
    <property type="taxonomic scope" value="Bacteria"/>
</dbReference>
<evidence type="ECO:0000313" key="9">
    <source>
        <dbReference type="Proteomes" id="UP000001929"/>
    </source>
</evidence>
<dbReference type="CDD" id="cd18791">
    <property type="entry name" value="SF2_C_RHA"/>
    <property type="match status" value="1"/>
</dbReference>
<dbReference type="CDD" id="cd17990">
    <property type="entry name" value="DEXHc_HrpB"/>
    <property type="match status" value="1"/>
</dbReference>
<dbReference type="STRING" id="269796.Rru_A2365"/>
<dbReference type="InterPro" id="IPR049614">
    <property type="entry name" value="HrpB_DEXH"/>
</dbReference>
<evidence type="ECO:0000256" key="1">
    <source>
        <dbReference type="ARBA" id="ARBA00022741"/>
    </source>
</evidence>
<name>Q2RRT0_RHORT</name>
<evidence type="ECO:0000256" key="4">
    <source>
        <dbReference type="ARBA" id="ARBA00022840"/>
    </source>
</evidence>
<dbReference type="GO" id="GO:0003676">
    <property type="term" value="F:nucleic acid binding"/>
    <property type="evidence" value="ECO:0007669"/>
    <property type="project" value="InterPro"/>
</dbReference>
<dbReference type="SMART" id="SM00490">
    <property type="entry name" value="HELICc"/>
    <property type="match status" value="1"/>
</dbReference>
<keyword evidence="9" id="KW-1185">Reference proteome</keyword>
<evidence type="ECO:0000313" key="8">
    <source>
        <dbReference type="EMBL" id="ABC23165.1"/>
    </source>
</evidence>
<dbReference type="PROSITE" id="PS51192">
    <property type="entry name" value="HELICASE_ATP_BIND_1"/>
    <property type="match status" value="1"/>
</dbReference>
<dbReference type="InterPro" id="IPR010225">
    <property type="entry name" value="HrpB"/>
</dbReference>
<dbReference type="AlphaFoldDB" id="Q2RRT0"/>
<dbReference type="EC" id="3.4.22.44" evidence="8"/>
<dbReference type="InterPro" id="IPR001650">
    <property type="entry name" value="Helicase_C-like"/>
</dbReference>
<dbReference type="PANTHER" id="PTHR43519:SF1">
    <property type="entry name" value="ATP-DEPENDENT RNA HELICASE HRPB"/>
    <property type="match status" value="1"/>
</dbReference>
<keyword evidence="1" id="KW-0547">Nucleotide-binding</keyword>
<feature type="region of interest" description="Disordered" evidence="5">
    <location>
        <begin position="835"/>
        <end position="860"/>
    </location>
</feature>
<dbReference type="PANTHER" id="PTHR43519">
    <property type="entry name" value="ATP-DEPENDENT RNA HELICASE HRPB"/>
    <property type="match status" value="1"/>
</dbReference>
<evidence type="ECO:0000259" key="6">
    <source>
        <dbReference type="PROSITE" id="PS51192"/>
    </source>
</evidence>
<dbReference type="SMART" id="SM00487">
    <property type="entry name" value="DEXDc"/>
    <property type="match status" value="1"/>
</dbReference>
<dbReference type="GO" id="GO:0005524">
    <property type="term" value="F:ATP binding"/>
    <property type="evidence" value="ECO:0007669"/>
    <property type="project" value="UniProtKB-KW"/>
</dbReference>
<keyword evidence="2 8" id="KW-0378">Hydrolase</keyword>
<proteinExistence type="predicted"/>
<dbReference type="InterPro" id="IPR011545">
    <property type="entry name" value="DEAD/DEAH_box_helicase_dom"/>
</dbReference>
<reference evidence="8 9" key="1">
    <citation type="journal article" date="2011" name="Stand. Genomic Sci.">
        <title>Complete genome sequence of Rhodospirillum rubrum type strain (S1).</title>
        <authorList>
            <person name="Munk A.C."/>
            <person name="Copeland A."/>
            <person name="Lucas S."/>
            <person name="Lapidus A."/>
            <person name="Del Rio T.G."/>
            <person name="Barry K."/>
            <person name="Detter J.C."/>
            <person name="Hammon N."/>
            <person name="Israni S."/>
            <person name="Pitluck S."/>
            <person name="Brettin T."/>
            <person name="Bruce D."/>
            <person name="Han C."/>
            <person name="Tapia R."/>
            <person name="Gilna P."/>
            <person name="Schmutz J."/>
            <person name="Larimer F."/>
            <person name="Land M."/>
            <person name="Kyrpides N.C."/>
            <person name="Mavromatis K."/>
            <person name="Richardson P."/>
            <person name="Rohde M."/>
            <person name="Goker M."/>
            <person name="Klenk H.P."/>
            <person name="Zhang Y."/>
            <person name="Roberts G.P."/>
            <person name="Reslewic S."/>
            <person name="Schwartz D.C."/>
        </authorList>
    </citation>
    <scope>NUCLEOTIDE SEQUENCE [LARGE SCALE GENOMIC DNA]</scope>
    <source>
        <strain evidence="9">ATCC 11170 / ATH 1.1.1 / DSM 467 / LMG 4362 / NCIMB 8255 / S1</strain>
    </source>
</reference>
<dbReference type="Pfam" id="PF24473">
    <property type="entry name" value="CON_HrpB"/>
    <property type="match status" value="1"/>
</dbReference>
<dbReference type="InterPro" id="IPR056329">
    <property type="entry name" value="CON_HrpB"/>
</dbReference>
<feature type="compositionally biased region" description="Basic and acidic residues" evidence="5">
    <location>
        <begin position="1"/>
        <end position="15"/>
    </location>
</feature>
<dbReference type="InterPro" id="IPR007502">
    <property type="entry name" value="Helicase-assoc_dom"/>
</dbReference>
<dbReference type="KEGG" id="rru:Rru_A2365"/>
<keyword evidence="3 8" id="KW-0347">Helicase</keyword>
<dbReference type="InterPro" id="IPR014001">
    <property type="entry name" value="Helicase_ATP-bd"/>
</dbReference>
<dbReference type="Pfam" id="PF08482">
    <property type="entry name" value="HrpB_C"/>
    <property type="match status" value="1"/>
</dbReference>
<dbReference type="InterPro" id="IPR027417">
    <property type="entry name" value="P-loop_NTPase"/>
</dbReference>
<dbReference type="Pfam" id="PF00271">
    <property type="entry name" value="Helicase_C"/>
    <property type="match status" value="1"/>
</dbReference>
<feature type="domain" description="Helicase ATP-binding" evidence="6">
    <location>
        <begin position="35"/>
        <end position="199"/>
    </location>
</feature>
<protein>
    <submittedName>
        <fullName evidence="8">ATP-dependent helicase HrpB</fullName>
        <ecNumber evidence="8">3.4.22.44</ecNumber>
    </submittedName>
</protein>
<keyword evidence="4" id="KW-0067">ATP-binding</keyword>
<dbReference type="GO" id="GO:0016787">
    <property type="term" value="F:hydrolase activity"/>
    <property type="evidence" value="ECO:0007669"/>
    <property type="project" value="UniProtKB-KW"/>
</dbReference>
<dbReference type="InterPro" id="IPR013689">
    <property type="entry name" value="RNA_helicase_ATP-dep_HrpB_C"/>
</dbReference>
<feature type="region of interest" description="Disordered" evidence="5">
    <location>
        <begin position="1"/>
        <end position="20"/>
    </location>
</feature>
<dbReference type="EMBL" id="CP000230">
    <property type="protein sequence ID" value="ABC23165.1"/>
    <property type="molecule type" value="Genomic_DNA"/>
</dbReference>
<dbReference type="Pfam" id="PF00270">
    <property type="entry name" value="DEAD"/>
    <property type="match status" value="1"/>
</dbReference>
<dbReference type="FunFam" id="3.40.50.300:FF:002125">
    <property type="entry name" value="ATP-dependent helicase HrpB"/>
    <property type="match status" value="1"/>
</dbReference>
<evidence type="ECO:0000259" key="7">
    <source>
        <dbReference type="PROSITE" id="PS51194"/>
    </source>
</evidence>
<dbReference type="EnsemblBacteria" id="ABC23165">
    <property type="protein sequence ID" value="ABC23165"/>
    <property type="gene ID" value="Rru_A2365"/>
</dbReference>
<organism evidence="8 9">
    <name type="scientific">Rhodospirillum rubrum (strain ATCC 11170 / ATH 1.1.1 / DSM 467 / LMG 4362 / NCIMB 8255 / S1)</name>
    <dbReference type="NCBI Taxonomy" id="269796"/>
    <lineage>
        <taxon>Bacteria</taxon>
        <taxon>Pseudomonadati</taxon>
        <taxon>Pseudomonadota</taxon>
        <taxon>Alphaproteobacteria</taxon>
        <taxon>Rhodospirillales</taxon>
        <taxon>Rhodospirillaceae</taxon>
        <taxon>Rhodospirillum</taxon>
    </lineage>
</organism>
<dbReference type="PhylomeDB" id="Q2RRT0"/>
<dbReference type="PATRIC" id="fig|269796.9.peg.2467"/>
<feature type="domain" description="Helicase C-terminal" evidence="7">
    <location>
        <begin position="222"/>
        <end position="390"/>
    </location>
</feature>
<gene>
    <name evidence="8" type="ordered locus">Rru_A2365</name>
</gene>
<dbReference type="PROSITE" id="PS51194">
    <property type="entry name" value="HELICASE_CTER"/>
    <property type="match status" value="1"/>
</dbReference>
<dbReference type="NCBIfam" id="TIGR01970">
    <property type="entry name" value="DEAH_box_HrpB"/>
    <property type="match status" value="1"/>
</dbReference>
<dbReference type="SMART" id="SM00847">
    <property type="entry name" value="HA2"/>
    <property type="match status" value="1"/>
</dbReference>
<evidence type="ECO:0000256" key="3">
    <source>
        <dbReference type="ARBA" id="ARBA00022806"/>
    </source>
</evidence>
<accession>Q2RRT0</accession>
<sequence length="860" mass="91848">MDPSRLLRTERERKAVMPPFSPGPLPIDPVLPALLEALASHGRAVLIAPPGAGKTTRVPPALLGALWLGGQKVVMLEPRRLATRAAARRMAFEAGEAVGQRFGFRVRGESRSGPLTRVEVMTEGILTRRIQDDPELAGVGCVILDEFHERGLQGDLAFALLREIQGALRPDLRLLVMSATLDGAAIAALMDDAPVIESHGRAFPVTITHGERPAARDLGPAMARTILRALEDEPGSVLAFLPGEREIAAVAGALARALPADTVLRPLYGALPPAEQDAAISPCPPGQRKVVLATDIAETSLTIEGVRIVVDSGLRRSPRFDPQTGLSRLDTVRISQAGAEQRRGRAGRLEPGVCLRLWPEAEHRALPAQETPEILAADLAPLALELARWGARDAAALCWPTPPPPGPLAQARDLLTSLGALEPAGGLSAHGAAMAALPLHPRLAHMVLAAKADGADDGALACLLAALLAERDILRPGPGAARDRDLTTRLEILIGQGRRAPAGQILRQPTLGAVRDEAARLRQLAGIAASASPEPARCGRVLARAYPDRIAQARPGQPGRFLLSSGRGALIDVGDPLAAAAFLAVAEVDGAGSEARVFLAAPLDRADLEELFDEALRPCETVTWDPRAEAVVARVERRLGALVFESRDLPDRADPARTTPAVCAGIRRLGLGCLPWTRETDRLRARVAFLHRVHSADDWPDLSDDALLASLADWLGPWLDGITRRSAFARIDLMAALKALIGWRRLADLDRLAPAQMDVPSGVKVALDYEVPDGPVLAARVQQLFGLTRTPAVLDGGHPVLVHLLSPAGRPLQVTRDLAGFWKGSYAEVRKDMRGRYPKHPWPEDPTGAEATNRVKPRGQ</sequence>
<evidence type="ECO:0000256" key="2">
    <source>
        <dbReference type="ARBA" id="ARBA00022801"/>
    </source>
</evidence>
<dbReference type="SUPFAM" id="SSF52540">
    <property type="entry name" value="P-loop containing nucleoside triphosphate hydrolases"/>
    <property type="match status" value="1"/>
</dbReference>
<dbReference type="Gene3D" id="3.40.50.300">
    <property type="entry name" value="P-loop containing nucleotide triphosphate hydrolases"/>
    <property type="match status" value="2"/>
</dbReference>
<dbReference type="Proteomes" id="UP000001929">
    <property type="component" value="Chromosome"/>
</dbReference>
<evidence type="ECO:0000256" key="5">
    <source>
        <dbReference type="SAM" id="MobiDB-lite"/>
    </source>
</evidence>
<dbReference type="HOGENOM" id="CLU_001832_5_6_5"/>
<dbReference type="Gene3D" id="1.20.120.1080">
    <property type="match status" value="1"/>
</dbReference>
<dbReference type="GO" id="GO:0004386">
    <property type="term" value="F:helicase activity"/>
    <property type="evidence" value="ECO:0007669"/>
    <property type="project" value="UniProtKB-KW"/>
</dbReference>
<dbReference type="PIRSF" id="PIRSF005496">
    <property type="entry name" value="ATP_hel_hrpB"/>
    <property type="match status" value="1"/>
</dbReference>